<proteinExistence type="predicted"/>
<keyword evidence="2" id="KW-1185">Reference proteome</keyword>
<protein>
    <submittedName>
        <fullName evidence="1">Uncharacterized protein</fullName>
    </submittedName>
</protein>
<evidence type="ECO:0000313" key="2">
    <source>
        <dbReference type="Proteomes" id="UP000800094"/>
    </source>
</evidence>
<accession>A0A6A6HWM5</accession>
<evidence type="ECO:0000313" key="1">
    <source>
        <dbReference type="EMBL" id="KAF2241973.1"/>
    </source>
</evidence>
<organism evidence="1 2">
    <name type="scientific">Trematosphaeria pertusa</name>
    <dbReference type="NCBI Taxonomy" id="390896"/>
    <lineage>
        <taxon>Eukaryota</taxon>
        <taxon>Fungi</taxon>
        <taxon>Dikarya</taxon>
        <taxon>Ascomycota</taxon>
        <taxon>Pezizomycotina</taxon>
        <taxon>Dothideomycetes</taxon>
        <taxon>Pleosporomycetidae</taxon>
        <taxon>Pleosporales</taxon>
        <taxon>Massarineae</taxon>
        <taxon>Trematosphaeriaceae</taxon>
        <taxon>Trematosphaeria</taxon>
    </lineage>
</organism>
<dbReference type="OrthoDB" id="3798986at2759"/>
<sequence length="151" mass="16090">MILGNPIKSSAWALSKTCLEQLNHPLLILDPAHCHPAMRSLTLFMVLSAPKFISAIATYAFDTILVAHAEPTICPTAIIGGEWIPDNDYIVCCYKGETRTTAQGQGGKTVYACCQQDATCTGAASVMSDWSVVNGISPSPGMRESGSVRGR</sequence>
<reference evidence="1" key="1">
    <citation type="journal article" date="2020" name="Stud. Mycol.">
        <title>101 Dothideomycetes genomes: a test case for predicting lifestyles and emergence of pathogens.</title>
        <authorList>
            <person name="Haridas S."/>
            <person name="Albert R."/>
            <person name="Binder M."/>
            <person name="Bloem J."/>
            <person name="Labutti K."/>
            <person name="Salamov A."/>
            <person name="Andreopoulos B."/>
            <person name="Baker S."/>
            <person name="Barry K."/>
            <person name="Bills G."/>
            <person name="Bluhm B."/>
            <person name="Cannon C."/>
            <person name="Castanera R."/>
            <person name="Culley D."/>
            <person name="Daum C."/>
            <person name="Ezra D."/>
            <person name="Gonzalez J."/>
            <person name="Henrissat B."/>
            <person name="Kuo A."/>
            <person name="Liang C."/>
            <person name="Lipzen A."/>
            <person name="Lutzoni F."/>
            <person name="Magnuson J."/>
            <person name="Mondo S."/>
            <person name="Nolan M."/>
            <person name="Ohm R."/>
            <person name="Pangilinan J."/>
            <person name="Park H.-J."/>
            <person name="Ramirez L."/>
            <person name="Alfaro M."/>
            <person name="Sun H."/>
            <person name="Tritt A."/>
            <person name="Yoshinaga Y."/>
            <person name="Zwiers L.-H."/>
            <person name="Turgeon B."/>
            <person name="Goodwin S."/>
            <person name="Spatafora J."/>
            <person name="Crous P."/>
            <person name="Grigoriev I."/>
        </authorList>
    </citation>
    <scope>NUCLEOTIDE SEQUENCE</scope>
    <source>
        <strain evidence="1">CBS 122368</strain>
    </source>
</reference>
<dbReference type="GeneID" id="54573492"/>
<dbReference type="AlphaFoldDB" id="A0A6A6HWM5"/>
<gene>
    <name evidence="1" type="ORF">BU26DRAFT_162439</name>
</gene>
<dbReference type="RefSeq" id="XP_033676977.1">
    <property type="nucleotide sequence ID" value="XM_033820162.1"/>
</dbReference>
<dbReference type="Proteomes" id="UP000800094">
    <property type="component" value="Unassembled WGS sequence"/>
</dbReference>
<dbReference type="EMBL" id="ML987209">
    <property type="protein sequence ID" value="KAF2241973.1"/>
    <property type="molecule type" value="Genomic_DNA"/>
</dbReference>
<name>A0A6A6HWM5_9PLEO</name>